<reference evidence="1" key="1">
    <citation type="journal article" date="2014" name="Int. J. Syst. Evol. Microbiol.">
        <title>Complete genome sequence of Corynebacterium casei LMG S-19264T (=DSM 44701T), isolated from a smear-ripened cheese.</title>
        <authorList>
            <consortium name="US DOE Joint Genome Institute (JGI-PGF)"/>
            <person name="Walter F."/>
            <person name="Albersmeier A."/>
            <person name="Kalinowski J."/>
            <person name="Ruckert C."/>
        </authorList>
    </citation>
    <scope>NUCLEOTIDE SEQUENCE</scope>
    <source>
        <strain evidence="1">JCM 12289</strain>
    </source>
</reference>
<evidence type="ECO:0000313" key="2">
    <source>
        <dbReference type="EMBL" id="UOO94146.1"/>
    </source>
</evidence>
<evidence type="ECO:0000313" key="1">
    <source>
        <dbReference type="EMBL" id="GAA0453961.1"/>
    </source>
</evidence>
<organism evidence="1 4">
    <name type="scientific">Halococcus dombrowskii</name>
    <dbReference type="NCBI Taxonomy" id="179637"/>
    <lineage>
        <taxon>Archaea</taxon>
        <taxon>Methanobacteriati</taxon>
        <taxon>Methanobacteriota</taxon>
        <taxon>Stenosarchaea group</taxon>
        <taxon>Halobacteria</taxon>
        <taxon>Halobacteriales</taxon>
        <taxon>Halococcaceae</taxon>
        <taxon>Halococcus</taxon>
    </lineage>
</organism>
<dbReference type="Proteomes" id="UP000830542">
    <property type="component" value="Chromosome"/>
</dbReference>
<dbReference type="Proteomes" id="UP001500962">
    <property type="component" value="Unassembled WGS sequence"/>
</dbReference>
<evidence type="ECO:0000313" key="3">
    <source>
        <dbReference type="Proteomes" id="UP000830542"/>
    </source>
</evidence>
<accession>A0AAV3SCK3</accession>
<dbReference type="GeneID" id="71762022"/>
<name>A0AAV3SCK3_HALDO</name>
<dbReference type="AlphaFoldDB" id="A0AAV3SCK3"/>
<gene>
    <name evidence="1" type="ORF">GCM10008985_07160</name>
    <name evidence="2" type="ORF">MUK72_09200</name>
</gene>
<protein>
    <submittedName>
        <fullName evidence="1">Uncharacterized protein</fullName>
    </submittedName>
</protein>
<proteinExistence type="predicted"/>
<sequence length="187" mass="21766">MPNDGNESQDTPNSGIELSITMDDGEPISAEVWEYPTLKDDFIRRANEIQDSIQECDDHRDFLRENQDTVVILFAIANELLNERRDQLLIQGLISDHIIEDEDKDERILIRNLSQKQKDELLRHYNLVDDGNNVADDVKDTIDYRNWVVHDPPERYRIQDLDTLSKRIDTARDAIAGIAKYIKQNEC</sequence>
<keyword evidence="3" id="KW-1185">Reference proteome</keyword>
<dbReference type="RefSeq" id="WP_244699305.1">
    <property type="nucleotide sequence ID" value="NZ_BAAADN010000012.1"/>
</dbReference>
<evidence type="ECO:0000313" key="4">
    <source>
        <dbReference type="Proteomes" id="UP001500962"/>
    </source>
</evidence>
<reference evidence="2" key="2">
    <citation type="submission" date="2022-04" db="EMBL/GenBank/DDBJ databases">
        <title>Sequencing and genomic assembly of Halococcus dombrowskii.</title>
        <authorList>
            <person name="Lim S.W."/>
            <person name="MacLea K.S."/>
        </authorList>
    </citation>
    <scope>NUCLEOTIDE SEQUENCE</scope>
    <source>
        <strain evidence="2">H4</strain>
    </source>
</reference>
<reference evidence="1" key="3">
    <citation type="submission" date="2023-12" db="EMBL/GenBank/DDBJ databases">
        <authorList>
            <person name="Sun Q."/>
            <person name="Inoue M."/>
        </authorList>
    </citation>
    <scope>NUCLEOTIDE SEQUENCE</scope>
    <source>
        <strain evidence="1">JCM 12289</strain>
    </source>
</reference>
<dbReference type="KEGG" id="hdo:MUK72_09200"/>
<dbReference type="EMBL" id="CP095005">
    <property type="protein sequence ID" value="UOO94146.1"/>
    <property type="molecule type" value="Genomic_DNA"/>
</dbReference>
<dbReference type="EMBL" id="BAAADN010000012">
    <property type="protein sequence ID" value="GAA0453961.1"/>
    <property type="molecule type" value="Genomic_DNA"/>
</dbReference>